<dbReference type="OrthoDB" id="959017at2"/>
<evidence type="ECO:0000256" key="1">
    <source>
        <dbReference type="SAM" id="SignalP"/>
    </source>
</evidence>
<dbReference type="InterPro" id="IPR025665">
    <property type="entry name" value="Beta-barrel_OMP_2"/>
</dbReference>
<accession>A0A239AF44</accession>
<dbReference type="RefSeq" id="WP_089372152.1">
    <property type="nucleotide sequence ID" value="NZ_BMEP01000008.1"/>
</dbReference>
<feature type="chain" id="PRO_5012489458" evidence="1">
    <location>
        <begin position="22"/>
        <end position="235"/>
    </location>
</feature>
<reference evidence="3 4" key="1">
    <citation type="submission" date="2017-06" db="EMBL/GenBank/DDBJ databases">
        <authorList>
            <person name="Kim H.J."/>
            <person name="Triplett B.A."/>
        </authorList>
    </citation>
    <scope>NUCLEOTIDE SEQUENCE [LARGE SCALE GENOMIC DNA]</scope>
    <source>
        <strain evidence="3 4">DSM 25597</strain>
    </source>
</reference>
<evidence type="ECO:0000313" key="3">
    <source>
        <dbReference type="EMBL" id="SNR93674.1"/>
    </source>
</evidence>
<evidence type="ECO:0000259" key="2">
    <source>
        <dbReference type="Pfam" id="PF13568"/>
    </source>
</evidence>
<evidence type="ECO:0000313" key="4">
    <source>
        <dbReference type="Proteomes" id="UP000198379"/>
    </source>
</evidence>
<dbReference type="EMBL" id="FZNY01000004">
    <property type="protein sequence ID" value="SNR93674.1"/>
    <property type="molecule type" value="Genomic_DNA"/>
</dbReference>
<feature type="signal peptide" evidence="1">
    <location>
        <begin position="1"/>
        <end position="21"/>
    </location>
</feature>
<dbReference type="AlphaFoldDB" id="A0A239AF44"/>
<dbReference type="Pfam" id="PF13568">
    <property type="entry name" value="OMP_b-brl_2"/>
    <property type="match status" value="1"/>
</dbReference>
<dbReference type="Proteomes" id="UP000198379">
    <property type="component" value="Unassembled WGS sequence"/>
</dbReference>
<keyword evidence="1" id="KW-0732">Signal</keyword>
<feature type="domain" description="Outer membrane protein beta-barrel" evidence="2">
    <location>
        <begin position="26"/>
        <end position="211"/>
    </location>
</feature>
<proteinExistence type="predicted"/>
<organism evidence="3 4">
    <name type="scientific">Dokdonia pacifica</name>
    <dbReference type="NCBI Taxonomy" id="1627892"/>
    <lineage>
        <taxon>Bacteria</taxon>
        <taxon>Pseudomonadati</taxon>
        <taxon>Bacteroidota</taxon>
        <taxon>Flavobacteriia</taxon>
        <taxon>Flavobacteriales</taxon>
        <taxon>Flavobacteriaceae</taxon>
        <taxon>Dokdonia</taxon>
    </lineage>
</organism>
<protein>
    <submittedName>
        <fullName evidence="3">Outer membrane protein beta-barrel domain-containing protein</fullName>
    </submittedName>
</protein>
<name>A0A239AF44_9FLAO</name>
<keyword evidence="4" id="KW-1185">Reference proteome</keyword>
<sequence>MKYLSFSLLLFLLCSGQAVFSQDSVNEYTVVDSLYREDQVYIGVTFNLLSNKPEGISQNGLSGSLQLGFIRDMPFNKRRNKAIGVGLGVSIDTFNQDLFIGEESDENTTIFSTISEDINTDKNRFTFYTLEMPIQYRWRTSTPTKYAFWRIHAGVQLGYIFRFKSTFIQEGNEVNQTDLPELNKLQYGLTFAFGYGAFNFQTYYGLNTLFNDDAIVNGENVNLQVIRLGLQFYFL</sequence>
<gene>
    <name evidence="3" type="ORF">SAMN06265376_104354</name>
</gene>